<name>A0A917K5S7_9PSEU</name>
<keyword evidence="1" id="KW-0472">Membrane</keyword>
<feature type="transmembrane region" description="Helical" evidence="1">
    <location>
        <begin position="102"/>
        <end position="128"/>
    </location>
</feature>
<reference evidence="2 5" key="2">
    <citation type="journal article" date="2019" name="Int. J. Syst. Evol. Microbiol.">
        <title>The Global Catalogue of Microorganisms (GCM) 10K type strain sequencing project: providing services to taxonomists for standard genome sequencing and annotation.</title>
        <authorList>
            <consortium name="The Broad Institute Genomics Platform"/>
            <consortium name="The Broad Institute Genome Sequencing Center for Infectious Disease"/>
            <person name="Wu L."/>
            <person name="Ma J."/>
        </authorList>
    </citation>
    <scope>NUCLEOTIDE SEQUENCE [LARGE SCALE GENOMIC DNA]</scope>
    <source>
        <strain evidence="2 5">JCM 10664</strain>
    </source>
</reference>
<feature type="transmembrane region" description="Helical" evidence="1">
    <location>
        <begin position="71"/>
        <end position="90"/>
    </location>
</feature>
<accession>A0A917K5S7</accession>
<organism evidence="3 4">
    <name type="scientific">Saccharopolyspora thermophila</name>
    <dbReference type="NCBI Taxonomy" id="89367"/>
    <lineage>
        <taxon>Bacteria</taxon>
        <taxon>Bacillati</taxon>
        <taxon>Actinomycetota</taxon>
        <taxon>Actinomycetes</taxon>
        <taxon>Pseudonocardiales</taxon>
        <taxon>Pseudonocardiaceae</taxon>
        <taxon>Saccharopolyspora</taxon>
    </lineage>
</organism>
<proteinExistence type="predicted"/>
<comment type="caution">
    <text evidence="3">The sequence shown here is derived from an EMBL/GenBank/DDBJ whole genome shotgun (WGS) entry which is preliminary data.</text>
</comment>
<gene>
    <name evidence="2" type="ORF">GCM10009545_06170</name>
    <name evidence="3" type="ORF">GCM10011581_41580</name>
</gene>
<reference evidence="3" key="3">
    <citation type="submission" date="2020-09" db="EMBL/GenBank/DDBJ databases">
        <authorList>
            <person name="Sun Q."/>
            <person name="Zhou Y."/>
        </authorList>
    </citation>
    <scope>NUCLEOTIDE SEQUENCE</scope>
    <source>
        <strain evidence="3">CGMCC 4.7206</strain>
    </source>
</reference>
<dbReference type="AlphaFoldDB" id="A0A917K5S7"/>
<keyword evidence="5" id="KW-1185">Reference proteome</keyword>
<feature type="transmembrane region" description="Helical" evidence="1">
    <location>
        <begin position="148"/>
        <end position="170"/>
    </location>
</feature>
<evidence type="ECO:0000256" key="1">
    <source>
        <dbReference type="SAM" id="Phobius"/>
    </source>
</evidence>
<evidence type="ECO:0000313" key="3">
    <source>
        <dbReference type="EMBL" id="GGJ00121.1"/>
    </source>
</evidence>
<dbReference type="Proteomes" id="UP000597989">
    <property type="component" value="Unassembled WGS sequence"/>
</dbReference>
<evidence type="ECO:0000313" key="2">
    <source>
        <dbReference type="EMBL" id="GAA0506889.1"/>
    </source>
</evidence>
<keyword evidence="1" id="KW-1133">Transmembrane helix</keyword>
<dbReference type="EMBL" id="BAAAHC010000003">
    <property type="protein sequence ID" value="GAA0506889.1"/>
    <property type="molecule type" value="Genomic_DNA"/>
</dbReference>
<keyword evidence="1" id="KW-0812">Transmembrane</keyword>
<dbReference type="Proteomes" id="UP001500220">
    <property type="component" value="Unassembled WGS sequence"/>
</dbReference>
<evidence type="ECO:0000313" key="5">
    <source>
        <dbReference type="Proteomes" id="UP001500220"/>
    </source>
</evidence>
<sequence length="180" mass="18814">MKRPGSLTAALLIAIIAPVLAIVLLAVNFLTTLGWLNSIIDGSINKTNGESSTDGIRTAAEGAVVVGTGGFIALLVLFLICTVLWVVCGIKMHRGSSGARAFLTVLGILWLVSGVLGLIGAALGMGALRSYIEQSYDMGIPTSFDLWGYAQAGVAVLAMTVFLILAYLPASTNYLRAARR</sequence>
<reference evidence="3 4" key="1">
    <citation type="journal article" date="2014" name="Int. J. Syst. Evol. Microbiol.">
        <title>Complete genome sequence of Corynebacterium casei LMG S-19264T (=DSM 44701T), isolated from a smear-ripened cheese.</title>
        <authorList>
            <consortium name="US DOE Joint Genome Institute (JGI-PGF)"/>
            <person name="Walter F."/>
            <person name="Albersmeier A."/>
            <person name="Kalinowski J."/>
            <person name="Ruckert C."/>
        </authorList>
    </citation>
    <scope>NUCLEOTIDE SEQUENCE [LARGE SCALE GENOMIC DNA]</scope>
    <source>
        <strain evidence="3 4">CGMCC 4.7206</strain>
    </source>
</reference>
<protein>
    <submittedName>
        <fullName evidence="3">Uncharacterized protein</fullName>
    </submittedName>
</protein>
<reference evidence="2" key="4">
    <citation type="submission" date="2023-12" db="EMBL/GenBank/DDBJ databases">
        <authorList>
            <person name="Sun Q."/>
            <person name="Inoue M."/>
        </authorList>
    </citation>
    <scope>NUCLEOTIDE SEQUENCE</scope>
    <source>
        <strain evidence="2">JCM 10664</strain>
    </source>
</reference>
<evidence type="ECO:0000313" key="4">
    <source>
        <dbReference type="Proteomes" id="UP000597989"/>
    </source>
</evidence>
<dbReference type="EMBL" id="BMMT01000017">
    <property type="protein sequence ID" value="GGJ00121.1"/>
    <property type="molecule type" value="Genomic_DNA"/>
</dbReference>